<feature type="transmembrane region" description="Helical" evidence="6">
    <location>
        <begin position="164"/>
        <end position="185"/>
    </location>
</feature>
<dbReference type="PANTHER" id="PTHR22950">
    <property type="entry name" value="AMINO ACID TRANSPORTER"/>
    <property type="match status" value="1"/>
</dbReference>
<name>A0A2H9TFR5_9FUNG</name>
<keyword evidence="9" id="KW-1185">Reference proteome</keyword>
<feature type="transmembrane region" description="Helical" evidence="6">
    <location>
        <begin position="205"/>
        <end position="230"/>
    </location>
</feature>
<dbReference type="Proteomes" id="UP000240830">
    <property type="component" value="Unassembled WGS sequence"/>
</dbReference>
<dbReference type="OrthoDB" id="438545at2759"/>
<evidence type="ECO:0000313" key="9">
    <source>
        <dbReference type="Proteomes" id="UP000240830"/>
    </source>
</evidence>
<feature type="transmembrane region" description="Helical" evidence="6">
    <location>
        <begin position="391"/>
        <end position="412"/>
    </location>
</feature>
<keyword evidence="3 6" id="KW-0812">Transmembrane</keyword>
<comment type="caution">
    <text evidence="8">The sequence shown here is derived from an EMBL/GenBank/DDBJ whole genome shotgun (WGS) entry which is preliminary data.</text>
</comment>
<evidence type="ECO:0000256" key="1">
    <source>
        <dbReference type="ARBA" id="ARBA00004141"/>
    </source>
</evidence>
<evidence type="ECO:0000256" key="4">
    <source>
        <dbReference type="ARBA" id="ARBA00022989"/>
    </source>
</evidence>
<comment type="subcellular location">
    <subcellularLocation>
        <location evidence="1">Membrane</location>
        <topology evidence="1">Multi-pass membrane protein</topology>
    </subcellularLocation>
</comment>
<dbReference type="Pfam" id="PF01490">
    <property type="entry name" value="Aa_trans"/>
    <property type="match status" value="1"/>
</dbReference>
<proteinExistence type="inferred from homology"/>
<feature type="transmembrane region" description="Helical" evidence="6">
    <location>
        <begin position="284"/>
        <end position="305"/>
    </location>
</feature>
<protein>
    <recommendedName>
        <fullName evidence="7">Amino acid transporter transmembrane domain-containing protein</fullName>
    </recommendedName>
</protein>
<feature type="domain" description="Amino acid transporter transmembrane" evidence="7">
    <location>
        <begin position="14"/>
        <end position="411"/>
    </location>
</feature>
<evidence type="ECO:0000256" key="5">
    <source>
        <dbReference type="ARBA" id="ARBA00023136"/>
    </source>
</evidence>
<sequence>MADKGHNEIKAKRTTTLSQGIFNVSKSAVGAGALRLPYAVSKLGIAGGVGVLLFVSFITTTTLHFLARMAANLDVGDYFTLGNMAFGVVGEVVAMISLVLFLIGGLIFYIDKAQEFTVNVISEVIPSLSEYRSSLPLIVTVVTAVLIFPLAAQRDMSALAKGAMIGMVCMGYILVLTVADYLYAVATGATAPDVVMIVPFSFGDFFRTFSGMLFAFVNHFTLLAVVPVMVDPSPKRRMSLTLSSSGVVLGFYLLVAVCGYLHFGATVPQLVLSACTAKSGPIKWAYQAGSLLVAVVLILSYPLLLDPARGTIEGALIRFAGGAPHSASRSLIITFVLVALPTFIALTFKERVLNILDVFVAFTGALLLFIFPGGFFLRFQDKYHVSPIERVLAYISVAFGFVLMIFGTYYSVVDLVAPAAGIQ</sequence>
<evidence type="ECO:0000259" key="7">
    <source>
        <dbReference type="Pfam" id="PF01490"/>
    </source>
</evidence>
<dbReference type="STRING" id="1246581.A0A2H9TFR5"/>
<evidence type="ECO:0000256" key="2">
    <source>
        <dbReference type="ARBA" id="ARBA00008066"/>
    </source>
</evidence>
<dbReference type="EMBL" id="MTSL01000213">
    <property type="protein sequence ID" value="PJF16565.1"/>
    <property type="molecule type" value="Genomic_DNA"/>
</dbReference>
<dbReference type="InterPro" id="IPR013057">
    <property type="entry name" value="AA_transpt_TM"/>
</dbReference>
<feature type="transmembrane region" description="Helical" evidence="6">
    <location>
        <begin position="358"/>
        <end position="379"/>
    </location>
</feature>
<feature type="transmembrane region" description="Helical" evidence="6">
    <location>
        <begin position="242"/>
        <end position="264"/>
    </location>
</feature>
<evidence type="ECO:0000313" key="8">
    <source>
        <dbReference type="EMBL" id="PJF16565.1"/>
    </source>
</evidence>
<feature type="transmembrane region" description="Helical" evidence="6">
    <location>
        <begin position="326"/>
        <end position="346"/>
    </location>
</feature>
<feature type="transmembrane region" description="Helical" evidence="6">
    <location>
        <begin position="134"/>
        <end position="152"/>
    </location>
</feature>
<dbReference type="GO" id="GO:0015179">
    <property type="term" value="F:L-amino acid transmembrane transporter activity"/>
    <property type="evidence" value="ECO:0007669"/>
    <property type="project" value="TreeGrafter"/>
</dbReference>
<gene>
    <name evidence="8" type="ORF">PSACC_03614</name>
</gene>
<keyword evidence="4 6" id="KW-1133">Transmembrane helix</keyword>
<evidence type="ECO:0000256" key="6">
    <source>
        <dbReference type="SAM" id="Phobius"/>
    </source>
</evidence>
<feature type="transmembrane region" description="Helical" evidence="6">
    <location>
        <begin position="88"/>
        <end position="110"/>
    </location>
</feature>
<dbReference type="AlphaFoldDB" id="A0A2H9TFR5"/>
<reference evidence="8 9" key="1">
    <citation type="submission" date="2016-10" db="EMBL/GenBank/DDBJ databases">
        <title>The genome of Paramicrosporidium saccamoebae is the missing link in understanding Cryptomycota and Microsporidia evolution.</title>
        <authorList>
            <person name="Quandt C.A."/>
            <person name="Beaudet D."/>
            <person name="Corsaro D."/>
            <person name="Michel R."/>
            <person name="Corradi N."/>
            <person name="James T."/>
        </authorList>
    </citation>
    <scope>NUCLEOTIDE SEQUENCE [LARGE SCALE GENOMIC DNA]</scope>
    <source>
        <strain evidence="8 9">KSL3</strain>
    </source>
</reference>
<accession>A0A2H9TFR5</accession>
<comment type="similarity">
    <text evidence="2">Belongs to the amino acid/polyamine transporter 2 family.</text>
</comment>
<evidence type="ECO:0000256" key="3">
    <source>
        <dbReference type="ARBA" id="ARBA00022692"/>
    </source>
</evidence>
<organism evidence="8 9">
    <name type="scientific">Paramicrosporidium saccamoebae</name>
    <dbReference type="NCBI Taxonomy" id="1246581"/>
    <lineage>
        <taxon>Eukaryota</taxon>
        <taxon>Fungi</taxon>
        <taxon>Fungi incertae sedis</taxon>
        <taxon>Cryptomycota</taxon>
        <taxon>Cryptomycota incertae sedis</taxon>
        <taxon>Paramicrosporidium</taxon>
    </lineage>
</organism>
<feature type="transmembrane region" description="Helical" evidence="6">
    <location>
        <begin position="43"/>
        <end position="67"/>
    </location>
</feature>
<keyword evidence="5 6" id="KW-0472">Membrane</keyword>
<dbReference type="GO" id="GO:0016020">
    <property type="term" value="C:membrane"/>
    <property type="evidence" value="ECO:0007669"/>
    <property type="project" value="UniProtKB-SubCell"/>
</dbReference>